<reference evidence="1 2" key="1">
    <citation type="journal article" date="2020" name="Mol. Plant">
        <title>The Chromosome-Based Rubber Tree Genome Provides New Insights into Spurge Genome Evolution and Rubber Biosynthesis.</title>
        <authorList>
            <person name="Liu J."/>
            <person name="Shi C."/>
            <person name="Shi C.C."/>
            <person name="Li W."/>
            <person name="Zhang Q.J."/>
            <person name="Zhang Y."/>
            <person name="Li K."/>
            <person name="Lu H.F."/>
            <person name="Shi C."/>
            <person name="Zhu S.T."/>
            <person name="Xiao Z.Y."/>
            <person name="Nan H."/>
            <person name="Yue Y."/>
            <person name="Zhu X.G."/>
            <person name="Wu Y."/>
            <person name="Hong X.N."/>
            <person name="Fan G.Y."/>
            <person name="Tong Y."/>
            <person name="Zhang D."/>
            <person name="Mao C.L."/>
            <person name="Liu Y.L."/>
            <person name="Hao S.J."/>
            <person name="Liu W.Q."/>
            <person name="Lv M.Q."/>
            <person name="Zhang H.B."/>
            <person name="Liu Y."/>
            <person name="Hu-Tang G.R."/>
            <person name="Wang J.P."/>
            <person name="Wang J.H."/>
            <person name="Sun Y.H."/>
            <person name="Ni S.B."/>
            <person name="Chen W.B."/>
            <person name="Zhang X.C."/>
            <person name="Jiao Y.N."/>
            <person name="Eichler E.E."/>
            <person name="Li G.H."/>
            <person name="Liu X."/>
            <person name="Gao L.Z."/>
        </authorList>
    </citation>
    <scope>NUCLEOTIDE SEQUENCE [LARGE SCALE GENOMIC DNA]</scope>
    <source>
        <strain evidence="2">cv. GT1</strain>
        <tissue evidence="1">Leaf</tissue>
    </source>
</reference>
<dbReference type="AlphaFoldDB" id="A0A6A6L235"/>
<sequence>MHVYIFMRNWSEFKCNAQSHPLLTAATASTQHCIIEISYEDSEDDSEEDIEKDSEEDSEKTVKKIVRMIVRKTVKKIVRMRIFPNIPIDFTRNHAGVERTRLYVYSTEKRTYWRYEYVPRNNARGVMKKAKIESA</sequence>
<dbReference type="Proteomes" id="UP000467840">
    <property type="component" value="Chromosome 7"/>
</dbReference>
<gene>
    <name evidence="1" type="ORF">GH714_016356</name>
</gene>
<evidence type="ECO:0000313" key="2">
    <source>
        <dbReference type="Proteomes" id="UP000467840"/>
    </source>
</evidence>
<dbReference type="EMBL" id="JAAGAX010000013">
    <property type="protein sequence ID" value="KAF2294757.1"/>
    <property type="molecule type" value="Genomic_DNA"/>
</dbReference>
<protein>
    <submittedName>
        <fullName evidence="1">Uncharacterized protein</fullName>
    </submittedName>
</protein>
<accession>A0A6A6L235</accession>
<comment type="caution">
    <text evidence="1">The sequence shown here is derived from an EMBL/GenBank/DDBJ whole genome shotgun (WGS) entry which is preliminary data.</text>
</comment>
<keyword evidence="2" id="KW-1185">Reference proteome</keyword>
<evidence type="ECO:0000313" key="1">
    <source>
        <dbReference type="EMBL" id="KAF2294757.1"/>
    </source>
</evidence>
<proteinExistence type="predicted"/>
<organism evidence="1 2">
    <name type="scientific">Hevea brasiliensis</name>
    <name type="common">Para rubber tree</name>
    <name type="synonym">Siphonia brasiliensis</name>
    <dbReference type="NCBI Taxonomy" id="3981"/>
    <lineage>
        <taxon>Eukaryota</taxon>
        <taxon>Viridiplantae</taxon>
        <taxon>Streptophyta</taxon>
        <taxon>Embryophyta</taxon>
        <taxon>Tracheophyta</taxon>
        <taxon>Spermatophyta</taxon>
        <taxon>Magnoliopsida</taxon>
        <taxon>eudicotyledons</taxon>
        <taxon>Gunneridae</taxon>
        <taxon>Pentapetalae</taxon>
        <taxon>rosids</taxon>
        <taxon>fabids</taxon>
        <taxon>Malpighiales</taxon>
        <taxon>Euphorbiaceae</taxon>
        <taxon>Crotonoideae</taxon>
        <taxon>Micrandreae</taxon>
        <taxon>Hevea</taxon>
    </lineage>
</organism>
<name>A0A6A6L235_HEVBR</name>